<feature type="compositionally biased region" description="Basic and acidic residues" evidence="8">
    <location>
        <begin position="145"/>
        <end position="160"/>
    </location>
</feature>
<reference evidence="11" key="4">
    <citation type="journal article" date="2015" name="G3 (Bethesda)">
        <title>Genome sequences of three phytopathogenic species of the Magnaporthaceae family of fungi.</title>
        <authorList>
            <person name="Okagaki L.H."/>
            <person name="Nunes C.C."/>
            <person name="Sailsbery J."/>
            <person name="Clay B."/>
            <person name="Brown D."/>
            <person name="John T."/>
            <person name="Oh Y."/>
            <person name="Young N."/>
            <person name="Fitzgerald M."/>
            <person name="Haas B.J."/>
            <person name="Zeng Q."/>
            <person name="Young S."/>
            <person name="Adiconis X."/>
            <person name="Fan L."/>
            <person name="Levin J.Z."/>
            <person name="Mitchell T.K."/>
            <person name="Okubara P.A."/>
            <person name="Farman M.L."/>
            <person name="Kohn L.M."/>
            <person name="Birren B."/>
            <person name="Ma L.-J."/>
            <person name="Dean R.A."/>
        </authorList>
    </citation>
    <scope>NUCLEOTIDE SEQUENCE</scope>
    <source>
        <strain evidence="11">ATCC 64411 / 73-15</strain>
    </source>
</reference>
<feature type="region of interest" description="Disordered" evidence="8">
    <location>
        <begin position="145"/>
        <end position="325"/>
    </location>
</feature>
<dbReference type="OrthoDB" id="29523at2759"/>
<keyword evidence="3" id="KW-0698">rRNA processing</keyword>
<dbReference type="OMA" id="PCWDQSS"/>
<dbReference type="GO" id="GO:0005730">
    <property type="term" value="C:nucleolus"/>
    <property type="evidence" value="ECO:0007669"/>
    <property type="project" value="UniProtKB-SubCell"/>
</dbReference>
<dbReference type="EMBL" id="GL876968">
    <property type="protein sequence ID" value="KLU85079.1"/>
    <property type="molecule type" value="Genomic_DNA"/>
</dbReference>
<evidence type="ECO:0000256" key="5">
    <source>
        <dbReference type="ARBA" id="ARBA00038007"/>
    </source>
</evidence>
<dbReference type="PANTHER" id="PTHR23149">
    <property type="entry name" value="G PATCH DOMAIN CONTAINING PROTEIN"/>
    <property type="match status" value="1"/>
</dbReference>
<evidence type="ECO:0000256" key="2">
    <source>
        <dbReference type="ARBA" id="ARBA00022517"/>
    </source>
</evidence>
<evidence type="ECO:0000259" key="9">
    <source>
        <dbReference type="PROSITE" id="PS50174"/>
    </source>
</evidence>
<reference evidence="11" key="5">
    <citation type="submission" date="2015-06" db="UniProtKB">
        <authorList>
            <consortium name="EnsemblFungi"/>
        </authorList>
    </citation>
    <scope>IDENTIFICATION</scope>
    <source>
        <strain evidence="11">ATCC 64411</strain>
    </source>
</reference>
<organism evidence="11 12">
    <name type="scientific">Magnaporthiopsis poae (strain ATCC 64411 / 73-15)</name>
    <name type="common">Kentucky bluegrass fungus</name>
    <name type="synonym">Magnaporthe poae</name>
    <dbReference type="NCBI Taxonomy" id="644358"/>
    <lineage>
        <taxon>Eukaryota</taxon>
        <taxon>Fungi</taxon>
        <taxon>Dikarya</taxon>
        <taxon>Ascomycota</taxon>
        <taxon>Pezizomycotina</taxon>
        <taxon>Sordariomycetes</taxon>
        <taxon>Sordariomycetidae</taxon>
        <taxon>Magnaporthales</taxon>
        <taxon>Magnaporthaceae</taxon>
        <taxon>Magnaporthiopsis</taxon>
    </lineage>
</organism>
<feature type="compositionally biased region" description="Basic residues" evidence="8">
    <location>
        <begin position="270"/>
        <end position="284"/>
    </location>
</feature>
<comment type="subcellular location">
    <subcellularLocation>
        <location evidence="1">Nucleus</location>
        <location evidence="1">Nucleolus</location>
    </subcellularLocation>
</comment>
<dbReference type="GO" id="GO:0003676">
    <property type="term" value="F:nucleic acid binding"/>
    <property type="evidence" value="ECO:0007669"/>
    <property type="project" value="InterPro"/>
</dbReference>
<evidence type="ECO:0000256" key="6">
    <source>
        <dbReference type="ARBA" id="ARBA00041961"/>
    </source>
</evidence>
<feature type="compositionally biased region" description="Basic and acidic residues" evidence="8">
    <location>
        <begin position="247"/>
        <end position="269"/>
    </location>
</feature>
<evidence type="ECO:0000256" key="3">
    <source>
        <dbReference type="ARBA" id="ARBA00022552"/>
    </source>
</evidence>
<proteinExistence type="inferred from homology"/>
<dbReference type="EMBL" id="ADBL01000970">
    <property type="status" value="NOT_ANNOTATED_CDS"/>
    <property type="molecule type" value="Genomic_DNA"/>
</dbReference>
<evidence type="ECO:0000256" key="4">
    <source>
        <dbReference type="ARBA" id="ARBA00023242"/>
    </source>
</evidence>
<accession>A0A0C4DVU8</accession>
<reference evidence="10" key="3">
    <citation type="submission" date="2011-03" db="EMBL/GenBank/DDBJ databases">
        <title>Annotation of Magnaporthe poae ATCC 64411.</title>
        <authorList>
            <person name="Ma L.-J."/>
            <person name="Dead R."/>
            <person name="Young S.K."/>
            <person name="Zeng Q."/>
            <person name="Gargeya S."/>
            <person name="Fitzgerald M."/>
            <person name="Haas B."/>
            <person name="Abouelleil A."/>
            <person name="Alvarado L."/>
            <person name="Arachchi H.M."/>
            <person name="Berlin A."/>
            <person name="Brown A."/>
            <person name="Chapman S.B."/>
            <person name="Chen Z."/>
            <person name="Dunbar C."/>
            <person name="Freedman E."/>
            <person name="Gearin G."/>
            <person name="Gellesch M."/>
            <person name="Goldberg J."/>
            <person name="Griggs A."/>
            <person name="Gujja S."/>
            <person name="Heiman D."/>
            <person name="Howarth C."/>
            <person name="Larson L."/>
            <person name="Lui A."/>
            <person name="MacDonald P.J.P."/>
            <person name="Mehta T."/>
            <person name="Montmayeur A."/>
            <person name="Murphy C."/>
            <person name="Neiman D."/>
            <person name="Pearson M."/>
            <person name="Priest M."/>
            <person name="Roberts A."/>
            <person name="Saif S."/>
            <person name="Shea T."/>
            <person name="Shenoy N."/>
            <person name="Sisk P."/>
            <person name="Stolte C."/>
            <person name="Sykes S."/>
            <person name="Yandava C."/>
            <person name="Wortman J."/>
            <person name="Nusbaum C."/>
            <person name="Birren B."/>
        </authorList>
    </citation>
    <scope>NUCLEOTIDE SEQUENCE</scope>
    <source>
        <strain evidence="10">ATCC 64411</strain>
    </source>
</reference>
<dbReference type="PANTHER" id="PTHR23149:SF31">
    <property type="entry name" value="PROTEIN PXR1"/>
    <property type="match status" value="1"/>
</dbReference>
<comment type="similarity">
    <text evidence="5">Belongs to the PINX1 family.</text>
</comment>
<evidence type="ECO:0000256" key="7">
    <source>
        <dbReference type="ARBA" id="ARBA00043878"/>
    </source>
</evidence>
<protein>
    <recommendedName>
        <fullName evidence="6">PinX1-related protein 1</fullName>
    </recommendedName>
</protein>
<reference evidence="10" key="1">
    <citation type="submission" date="2010-05" db="EMBL/GenBank/DDBJ databases">
        <title>The Genome Sequence of Magnaporthe poae strain ATCC 64411.</title>
        <authorList>
            <consortium name="The Broad Institute Genome Sequencing Platform"/>
            <consortium name="Broad Institute Genome Sequencing Center for Infectious Disease"/>
            <person name="Ma L.-J."/>
            <person name="Dead R."/>
            <person name="Young S."/>
            <person name="Zeng Q."/>
            <person name="Koehrsen M."/>
            <person name="Alvarado L."/>
            <person name="Berlin A."/>
            <person name="Chapman S.B."/>
            <person name="Chen Z."/>
            <person name="Freedman E."/>
            <person name="Gellesch M."/>
            <person name="Goldberg J."/>
            <person name="Griggs A."/>
            <person name="Gujja S."/>
            <person name="Heilman E.R."/>
            <person name="Heiman D."/>
            <person name="Hepburn T."/>
            <person name="Howarth C."/>
            <person name="Jen D."/>
            <person name="Larson L."/>
            <person name="Mehta T."/>
            <person name="Neiman D."/>
            <person name="Pearson M."/>
            <person name="Roberts A."/>
            <person name="Saif S."/>
            <person name="Shea T."/>
            <person name="Shenoy N."/>
            <person name="Sisk P."/>
            <person name="Stolte C."/>
            <person name="Sykes S."/>
            <person name="Walk T."/>
            <person name="White J."/>
            <person name="Yandava C."/>
            <person name="Haas B."/>
            <person name="Nusbaum C."/>
            <person name="Birren B."/>
        </authorList>
    </citation>
    <scope>NUCLEOTIDE SEQUENCE</scope>
    <source>
        <strain evidence="10">ATCC 64411</strain>
    </source>
</reference>
<keyword evidence="12" id="KW-1185">Reference proteome</keyword>
<dbReference type="EnsemblFungi" id="MAPG_04111T0">
    <property type="protein sequence ID" value="MAPG_04111T0"/>
    <property type="gene ID" value="MAPG_04111"/>
</dbReference>
<feature type="region of interest" description="Disordered" evidence="8">
    <location>
        <begin position="1"/>
        <end position="27"/>
    </location>
</feature>
<dbReference type="PROSITE" id="PS50174">
    <property type="entry name" value="G_PATCH"/>
    <property type="match status" value="1"/>
</dbReference>
<evidence type="ECO:0000256" key="1">
    <source>
        <dbReference type="ARBA" id="ARBA00004604"/>
    </source>
</evidence>
<sequence>MGLAGPKNKRKLGNDPNNTKWSRNTDSFGHRMLRSQGWQPGQYLGPQDSAHAAFHTAASASHIRVALKDDNLGLGAKINRGDECTGLNAFKEMLARLNGKSEAAIEQDKKAKEDHMRSVYIERKFGTVRFVRGGFLVGDKIEESTNIAKKDDVSKNREDLAATSSAEEAFEVKAKKEKKSKKRKADDGQLEGQSKEERRSEKKKRRKETPETGGDGNRTPETENDASTTEAKPRSKKAKKEKKEKRKCKEEEVVAIEKDSADNKSEEKKDKKKKDKKRRDKEKRHKDSEEASVSEEPSRESTATPATGTSTPVESGASTPVSQVSARFLSRRRFIAQKRMALNDPQALNQIFMIKSS</sequence>
<dbReference type="Pfam" id="PF01585">
    <property type="entry name" value="G-patch"/>
    <property type="match status" value="1"/>
</dbReference>
<dbReference type="STRING" id="644358.A0A0C4DVU8"/>
<dbReference type="VEuPathDB" id="FungiDB:MAPG_04111"/>
<evidence type="ECO:0000313" key="12">
    <source>
        <dbReference type="Proteomes" id="UP000011715"/>
    </source>
</evidence>
<feature type="domain" description="G-patch" evidence="9">
    <location>
        <begin position="25"/>
        <end position="79"/>
    </location>
</feature>
<dbReference type="AlphaFoldDB" id="A0A0C4DVU8"/>
<keyword evidence="4" id="KW-0539">Nucleus</keyword>
<dbReference type="InterPro" id="IPR050656">
    <property type="entry name" value="PINX1"/>
</dbReference>
<dbReference type="InterPro" id="IPR000467">
    <property type="entry name" value="G_patch_dom"/>
</dbReference>
<dbReference type="GO" id="GO:0006364">
    <property type="term" value="P:rRNA processing"/>
    <property type="evidence" value="ECO:0007669"/>
    <property type="project" value="UniProtKB-KW"/>
</dbReference>
<name>A0A0C4DVU8_MAGP6</name>
<feature type="compositionally biased region" description="Polar residues" evidence="8">
    <location>
        <begin position="15"/>
        <end position="27"/>
    </location>
</feature>
<gene>
    <name evidence="10" type="ORF">MAPG_04111</name>
</gene>
<feature type="compositionally biased region" description="Low complexity" evidence="8">
    <location>
        <begin position="301"/>
        <end position="312"/>
    </location>
</feature>
<keyword evidence="2" id="KW-0690">Ribosome biogenesis</keyword>
<dbReference type="eggNOG" id="KOG2809">
    <property type="taxonomic scope" value="Eukaryota"/>
</dbReference>
<evidence type="ECO:0000313" key="11">
    <source>
        <dbReference type="EnsemblFungi" id="MAPG_04111T0"/>
    </source>
</evidence>
<comment type="function">
    <text evidence="7">Involved in rRNA-processing at A0, A1 and A2 sites and negatively regulates telomerase.</text>
</comment>
<reference evidence="12" key="2">
    <citation type="submission" date="2010-05" db="EMBL/GenBank/DDBJ databases">
        <title>The genome sequence of Magnaporthe poae strain ATCC 64411.</title>
        <authorList>
            <person name="Ma L.-J."/>
            <person name="Dead R."/>
            <person name="Young S."/>
            <person name="Zeng Q."/>
            <person name="Koehrsen M."/>
            <person name="Alvarado L."/>
            <person name="Berlin A."/>
            <person name="Chapman S.B."/>
            <person name="Chen Z."/>
            <person name="Freedman E."/>
            <person name="Gellesch M."/>
            <person name="Goldberg J."/>
            <person name="Griggs A."/>
            <person name="Gujja S."/>
            <person name="Heilman E.R."/>
            <person name="Heiman D."/>
            <person name="Hepburn T."/>
            <person name="Howarth C."/>
            <person name="Jen D."/>
            <person name="Larson L."/>
            <person name="Mehta T."/>
            <person name="Neiman D."/>
            <person name="Pearson M."/>
            <person name="Roberts A."/>
            <person name="Saif S."/>
            <person name="Shea T."/>
            <person name="Shenoy N."/>
            <person name="Sisk P."/>
            <person name="Stolte C."/>
            <person name="Sykes S."/>
            <person name="Walk T."/>
            <person name="White J."/>
            <person name="Yandava C."/>
            <person name="Haas B."/>
            <person name="Nusbaum C."/>
            <person name="Birren B."/>
        </authorList>
    </citation>
    <scope>NUCLEOTIDE SEQUENCE [LARGE SCALE GENOMIC DNA]</scope>
    <source>
        <strain evidence="12">ATCC 64411 / 73-15</strain>
    </source>
</reference>
<dbReference type="SMART" id="SM00443">
    <property type="entry name" value="G_patch"/>
    <property type="match status" value="1"/>
</dbReference>
<evidence type="ECO:0000256" key="8">
    <source>
        <dbReference type="SAM" id="MobiDB-lite"/>
    </source>
</evidence>
<feature type="compositionally biased region" description="Polar residues" evidence="8">
    <location>
        <begin position="316"/>
        <end position="325"/>
    </location>
</feature>
<feature type="compositionally biased region" description="Basic residues" evidence="8">
    <location>
        <begin position="234"/>
        <end position="246"/>
    </location>
</feature>
<dbReference type="Proteomes" id="UP000011715">
    <property type="component" value="Unassembled WGS sequence"/>
</dbReference>
<evidence type="ECO:0000313" key="10">
    <source>
        <dbReference type="EMBL" id="KLU85079.1"/>
    </source>
</evidence>